<evidence type="ECO:0000313" key="10">
    <source>
        <dbReference type="EMBL" id="MBO8440505.1"/>
    </source>
</evidence>
<evidence type="ECO:0000259" key="9">
    <source>
        <dbReference type="Pfam" id="PF01343"/>
    </source>
</evidence>
<proteinExistence type="inferred from homology"/>
<dbReference type="NCBIfam" id="TIGR00705">
    <property type="entry name" value="SppA_67K"/>
    <property type="match status" value="1"/>
</dbReference>
<dbReference type="GO" id="GO:0006465">
    <property type="term" value="P:signal peptide processing"/>
    <property type="evidence" value="ECO:0007669"/>
    <property type="project" value="InterPro"/>
</dbReference>
<dbReference type="InterPro" id="IPR004634">
    <property type="entry name" value="Pept_S49_pIV"/>
</dbReference>
<dbReference type="InterPro" id="IPR029045">
    <property type="entry name" value="ClpP/crotonase-like_dom_sf"/>
</dbReference>
<dbReference type="InterPro" id="IPR047272">
    <property type="entry name" value="S49_SppA_C"/>
</dbReference>
<accession>A0A940IFE1</accession>
<dbReference type="CDD" id="cd07018">
    <property type="entry name" value="S49_SppA_67K_type"/>
    <property type="match status" value="1"/>
</dbReference>
<comment type="similarity">
    <text evidence="2">Belongs to the peptidase S49 family.</text>
</comment>
<evidence type="ECO:0000256" key="3">
    <source>
        <dbReference type="ARBA" id="ARBA00022670"/>
    </source>
</evidence>
<gene>
    <name evidence="10" type="primary">sppA</name>
    <name evidence="10" type="ORF">IAC51_07630</name>
</gene>
<dbReference type="SUPFAM" id="SSF52096">
    <property type="entry name" value="ClpP/crotonase"/>
    <property type="match status" value="2"/>
</dbReference>
<feature type="domain" description="Peptidase S49" evidence="9">
    <location>
        <begin position="361"/>
        <end position="509"/>
    </location>
</feature>
<comment type="subcellular location">
    <subcellularLocation>
        <location evidence="1">Membrane</location>
    </subcellularLocation>
</comment>
<evidence type="ECO:0000256" key="5">
    <source>
        <dbReference type="ARBA" id="ARBA00022825"/>
    </source>
</evidence>
<dbReference type="EMBL" id="JADIMV010000131">
    <property type="protein sequence ID" value="MBO8440505.1"/>
    <property type="molecule type" value="Genomic_DNA"/>
</dbReference>
<evidence type="ECO:0000256" key="4">
    <source>
        <dbReference type="ARBA" id="ARBA00022801"/>
    </source>
</evidence>
<evidence type="ECO:0000256" key="8">
    <source>
        <dbReference type="SAM" id="Phobius"/>
    </source>
</evidence>
<dbReference type="GO" id="GO:0008236">
    <property type="term" value="F:serine-type peptidase activity"/>
    <property type="evidence" value="ECO:0007669"/>
    <property type="project" value="UniProtKB-KW"/>
</dbReference>
<dbReference type="Gene3D" id="3.90.226.10">
    <property type="entry name" value="2-enoyl-CoA Hydratase, Chain A, domain 1"/>
    <property type="match status" value="2"/>
</dbReference>
<dbReference type="CDD" id="cd07023">
    <property type="entry name" value="S49_Sppa_N_C"/>
    <property type="match status" value="1"/>
</dbReference>
<dbReference type="Pfam" id="PF01343">
    <property type="entry name" value="Peptidase_S49"/>
    <property type="match status" value="2"/>
</dbReference>
<keyword evidence="4" id="KW-0378">Hydrolase</keyword>
<dbReference type="PIRSF" id="PIRSF001217">
    <property type="entry name" value="Protease_4_SppA"/>
    <property type="match status" value="1"/>
</dbReference>
<dbReference type="InterPro" id="IPR004635">
    <property type="entry name" value="Pept_S49_SppA"/>
</dbReference>
<evidence type="ECO:0000256" key="7">
    <source>
        <dbReference type="PIRSR" id="PIRSR001217-1"/>
    </source>
</evidence>
<dbReference type="NCBIfam" id="TIGR00706">
    <property type="entry name" value="SppA_dom"/>
    <property type="match status" value="1"/>
</dbReference>
<dbReference type="GO" id="GO:0016020">
    <property type="term" value="C:membrane"/>
    <property type="evidence" value="ECO:0007669"/>
    <property type="project" value="UniProtKB-SubCell"/>
</dbReference>
<feature type="active site" description="Proton donor/acceptor" evidence="7">
    <location>
        <position position="196"/>
    </location>
</feature>
<name>A0A940IFE1_9BACT</name>
<keyword evidence="8" id="KW-0812">Transmembrane</keyword>
<protein>
    <submittedName>
        <fullName evidence="10">Signal peptide peptidase SppA</fullName>
    </submittedName>
</protein>
<reference evidence="10" key="2">
    <citation type="journal article" date="2021" name="PeerJ">
        <title>Extensive microbial diversity within the chicken gut microbiome revealed by metagenomics and culture.</title>
        <authorList>
            <person name="Gilroy R."/>
            <person name="Ravi A."/>
            <person name="Getino M."/>
            <person name="Pursley I."/>
            <person name="Horton D.L."/>
            <person name="Alikhan N.F."/>
            <person name="Baker D."/>
            <person name="Gharbi K."/>
            <person name="Hall N."/>
            <person name="Watson M."/>
            <person name="Adriaenssens E.M."/>
            <person name="Foster-Nyarko E."/>
            <person name="Jarju S."/>
            <person name="Secka A."/>
            <person name="Antonio M."/>
            <person name="Oren A."/>
            <person name="Chaudhuri R.R."/>
            <person name="La Ragione R."/>
            <person name="Hildebrand F."/>
            <person name="Pallen M.J."/>
        </authorList>
    </citation>
    <scope>NUCLEOTIDE SEQUENCE</scope>
    <source>
        <strain evidence="10">3924</strain>
    </source>
</reference>
<feature type="transmembrane region" description="Helical" evidence="8">
    <location>
        <begin position="12"/>
        <end position="35"/>
    </location>
</feature>
<dbReference type="PANTHER" id="PTHR33209:SF1">
    <property type="entry name" value="PEPTIDASE S49 DOMAIN-CONTAINING PROTEIN"/>
    <property type="match status" value="1"/>
</dbReference>
<dbReference type="AlphaFoldDB" id="A0A940IFE1"/>
<feature type="active site" description="Nucleophile" evidence="7">
    <location>
        <position position="378"/>
    </location>
</feature>
<dbReference type="Gene3D" id="6.20.330.10">
    <property type="match status" value="1"/>
</dbReference>
<sequence length="577" mass="62846">MKEFLKMTAATVVGFLIVTVISSFLSMVIFAAFIASASTSKPVKVQEGSLMKINLSGAVVERSESDEMEALMRAMGEDVSSVSLDDLRSAIDKAASADEIIGIYIECGALSASPASVQEIRGMLKEFREESGKPVYAYADNFTQGAYWAVADADAIWLNPHGLLSLSGITMQTMFFEKALSNLGIEMQVFKVGTFKSAVEPYTRNSMSDANREQMQLIADNIWAQMVSDAGNRPMQRTADGSGIATPARQALADGFVHGLLYRQDVEERLDSLTGRDVKFIGYRKFNRAVENVVTAANTVAVLYATGAIDGGQQGDMDSEKIVKELNRLADNDKVKAVVLRVNSPGGSAFGSEQMWYAAKRLREKKPLVVSMGDYAASGGYYMSCMADTIVAQPTTLTGSIGIFGMFPCAERLLDKIGVSFDGVKTAEHADFGLISRPVTESERAIMQKHINDGYELFVSRCAEGRGMTADEIKAIAEGRVWTGADALRLGLVDELGGLDRAIEIAGEMASLANYRVAEYPKKKDFMTQFMETLNSDIEARILSRRLGTSAVWYDALRRAQSMQGVQALMPYMIIAD</sequence>
<evidence type="ECO:0000256" key="2">
    <source>
        <dbReference type="ARBA" id="ARBA00008683"/>
    </source>
</evidence>
<keyword evidence="6 8" id="KW-0472">Membrane</keyword>
<evidence type="ECO:0000313" key="11">
    <source>
        <dbReference type="Proteomes" id="UP000712007"/>
    </source>
</evidence>
<keyword evidence="3" id="KW-0645">Protease</keyword>
<evidence type="ECO:0000256" key="1">
    <source>
        <dbReference type="ARBA" id="ARBA00004370"/>
    </source>
</evidence>
<dbReference type="Proteomes" id="UP000712007">
    <property type="component" value="Unassembled WGS sequence"/>
</dbReference>
<comment type="caution">
    <text evidence="10">The sequence shown here is derived from an EMBL/GenBank/DDBJ whole genome shotgun (WGS) entry which is preliminary data.</text>
</comment>
<keyword evidence="5" id="KW-0720">Serine protease</keyword>
<dbReference type="InterPro" id="IPR047217">
    <property type="entry name" value="S49_SppA_67K_type_N"/>
</dbReference>
<evidence type="ECO:0000256" key="6">
    <source>
        <dbReference type="ARBA" id="ARBA00023136"/>
    </source>
</evidence>
<dbReference type="PANTHER" id="PTHR33209">
    <property type="entry name" value="PROTEASE 4"/>
    <property type="match status" value="1"/>
</dbReference>
<keyword evidence="8" id="KW-1133">Transmembrane helix</keyword>
<dbReference type="InterPro" id="IPR002142">
    <property type="entry name" value="Peptidase_S49"/>
</dbReference>
<organism evidence="10 11">
    <name type="scientific">Candidatus Aphodosoma intestinipullorum</name>
    <dbReference type="NCBI Taxonomy" id="2840674"/>
    <lineage>
        <taxon>Bacteria</taxon>
        <taxon>Pseudomonadati</taxon>
        <taxon>Bacteroidota</taxon>
        <taxon>Bacteroidia</taxon>
        <taxon>Bacteroidales</taxon>
        <taxon>Candidatus Aphodosoma</taxon>
    </lineage>
</organism>
<reference evidence="10" key="1">
    <citation type="submission" date="2020-10" db="EMBL/GenBank/DDBJ databases">
        <authorList>
            <person name="Gilroy R."/>
        </authorList>
    </citation>
    <scope>NUCLEOTIDE SEQUENCE</scope>
    <source>
        <strain evidence="10">3924</strain>
    </source>
</reference>
<feature type="domain" description="Peptidase S49" evidence="9">
    <location>
        <begin position="129"/>
        <end position="272"/>
    </location>
</feature>